<dbReference type="EMBL" id="CP051775">
    <property type="protein sequence ID" value="QJE71925.1"/>
    <property type="molecule type" value="Genomic_DNA"/>
</dbReference>
<dbReference type="Proteomes" id="UP000501891">
    <property type="component" value="Chromosome"/>
</dbReference>
<evidence type="ECO:0000313" key="2">
    <source>
        <dbReference type="EMBL" id="QJE71925.1"/>
    </source>
</evidence>
<sequence length="243" mass="26116">MATRTEEIEREIERTREEMTRTAAEIERRLKPDHVIDSAMGWVQGNPRGQAMANQLLDVVSRNPLPIALIGIGVAWLAFEMTRGQKRGRLNQYTPMRRRMGPNEPASRHHMHVEDGGRAYPKGSSPDPDELIGRVPSGERASDAAAAFEGQGMAGGTAGAGSREAMLRDRLGPNEPASRHHTHVEDRGQAVPPGSSPDADTLIGRKPSGERASEAAEAFEKQDGTAGGSGKTGPVHSYTTPGT</sequence>
<reference evidence="2" key="1">
    <citation type="submission" date="2020-04" db="EMBL/GenBank/DDBJ databases">
        <title>A desert anoxygenic phototrophic bacterium fixes CO2 using RubisCO under aerobic conditions.</title>
        <authorList>
            <person name="Tang K."/>
        </authorList>
    </citation>
    <scope>NUCLEOTIDE SEQUENCE [LARGE SCALE GENOMIC DNA]</scope>
    <source>
        <strain evidence="2">MIMtkB3</strain>
    </source>
</reference>
<accession>A0A858R3F3</accession>
<keyword evidence="3" id="KW-1185">Reference proteome</keyword>
<feature type="region of interest" description="Disordered" evidence="1">
    <location>
        <begin position="170"/>
        <end position="243"/>
    </location>
</feature>
<dbReference type="Pfam" id="PF12277">
    <property type="entry name" value="DUF3618"/>
    <property type="match status" value="1"/>
</dbReference>
<evidence type="ECO:0000256" key="1">
    <source>
        <dbReference type="SAM" id="MobiDB-lite"/>
    </source>
</evidence>
<protein>
    <submittedName>
        <fullName evidence="2">DUF3618 domain-containing protein</fullName>
    </submittedName>
</protein>
<name>A0A858R3F3_9PROT</name>
<organism evidence="2 3">
    <name type="scientific">Aerophototrophica crusticola</name>
    <dbReference type="NCBI Taxonomy" id="1709002"/>
    <lineage>
        <taxon>Bacteria</taxon>
        <taxon>Pseudomonadati</taxon>
        <taxon>Pseudomonadota</taxon>
        <taxon>Alphaproteobacteria</taxon>
        <taxon>Rhodospirillales</taxon>
        <taxon>Rhodospirillaceae</taxon>
        <taxon>Aerophototrophica</taxon>
    </lineage>
</organism>
<proteinExistence type="predicted"/>
<feature type="compositionally biased region" description="Basic and acidic residues" evidence="1">
    <location>
        <begin position="207"/>
        <end position="223"/>
    </location>
</feature>
<dbReference type="AlphaFoldDB" id="A0A858R3F3"/>
<dbReference type="KEGG" id="acru:HHL28_01285"/>
<gene>
    <name evidence="2" type="ORF">HHL28_01285</name>
</gene>
<feature type="region of interest" description="Disordered" evidence="1">
    <location>
        <begin position="95"/>
        <end position="143"/>
    </location>
</feature>
<dbReference type="InterPro" id="IPR022062">
    <property type="entry name" value="DUF3618"/>
</dbReference>
<evidence type="ECO:0000313" key="3">
    <source>
        <dbReference type="Proteomes" id="UP000501891"/>
    </source>
</evidence>